<dbReference type="RefSeq" id="XP_041228691.1">
    <property type="nucleotide sequence ID" value="XM_041361134.1"/>
</dbReference>
<proteinExistence type="predicted"/>
<organism evidence="2 3">
    <name type="scientific">Suillus fuscotomentosus</name>
    <dbReference type="NCBI Taxonomy" id="1912939"/>
    <lineage>
        <taxon>Eukaryota</taxon>
        <taxon>Fungi</taxon>
        <taxon>Dikarya</taxon>
        <taxon>Basidiomycota</taxon>
        <taxon>Agaricomycotina</taxon>
        <taxon>Agaricomycetes</taxon>
        <taxon>Agaricomycetidae</taxon>
        <taxon>Boletales</taxon>
        <taxon>Suillineae</taxon>
        <taxon>Suillaceae</taxon>
        <taxon>Suillus</taxon>
    </lineage>
</organism>
<evidence type="ECO:0000313" key="2">
    <source>
        <dbReference type="EMBL" id="KAG1903116.1"/>
    </source>
</evidence>
<keyword evidence="1" id="KW-0812">Transmembrane</keyword>
<reference evidence="2" key="1">
    <citation type="journal article" date="2020" name="New Phytol.">
        <title>Comparative genomics reveals dynamic genome evolution in host specialist ectomycorrhizal fungi.</title>
        <authorList>
            <person name="Lofgren L.A."/>
            <person name="Nguyen N.H."/>
            <person name="Vilgalys R."/>
            <person name="Ruytinx J."/>
            <person name="Liao H.L."/>
            <person name="Branco S."/>
            <person name="Kuo A."/>
            <person name="LaButti K."/>
            <person name="Lipzen A."/>
            <person name="Andreopoulos W."/>
            <person name="Pangilinan J."/>
            <person name="Riley R."/>
            <person name="Hundley H."/>
            <person name="Na H."/>
            <person name="Barry K."/>
            <person name="Grigoriev I.V."/>
            <person name="Stajich J.E."/>
            <person name="Kennedy P.G."/>
        </authorList>
    </citation>
    <scope>NUCLEOTIDE SEQUENCE</scope>
    <source>
        <strain evidence="2">FC203</strain>
    </source>
</reference>
<name>A0AAD4HNT6_9AGAM</name>
<keyword evidence="1" id="KW-0472">Membrane</keyword>
<comment type="caution">
    <text evidence="2">The sequence shown here is derived from an EMBL/GenBank/DDBJ whole genome shotgun (WGS) entry which is preliminary data.</text>
</comment>
<feature type="transmembrane region" description="Helical" evidence="1">
    <location>
        <begin position="20"/>
        <end position="40"/>
    </location>
</feature>
<dbReference type="Proteomes" id="UP001195769">
    <property type="component" value="Unassembled WGS sequence"/>
</dbReference>
<keyword evidence="1" id="KW-1133">Transmembrane helix</keyword>
<sequence>MFLLFPLTPLSSSTVTGKQYYSIFFVLMTSSFSIVARTLLLRTTSAGNTYCPDLGESKIILFGASRIHTPITSSNLDRRRTITTTRKLTSYG</sequence>
<gene>
    <name evidence="2" type="ORF">F5891DRAFT_1020591</name>
</gene>
<protein>
    <submittedName>
        <fullName evidence="2">Uncharacterized protein</fullName>
    </submittedName>
</protein>
<keyword evidence="3" id="KW-1185">Reference proteome</keyword>
<evidence type="ECO:0000313" key="3">
    <source>
        <dbReference type="Proteomes" id="UP001195769"/>
    </source>
</evidence>
<dbReference type="EMBL" id="JABBWK010000014">
    <property type="protein sequence ID" value="KAG1903116.1"/>
    <property type="molecule type" value="Genomic_DNA"/>
</dbReference>
<evidence type="ECO:0000256" key="1">
    <source>
        <dbReference type="SAM" id="Phobius"/>
    </source>
</evidence>
<dbReference type="AlphaFoldDB" id="A0AAD4HNT6"/>
<dbReference type="GeneID" id="64655432"/>
<accession>A0AAD4HNT6</accession>